<dbReference type="Gene3D" id="3.20.20.140">
    <property type="entry name" value="Metal-dependent hydrolases"/>
    <property type="match status" value="1"/>
</dbReference>
<evidence type="ECO:0000313" key="3">
    <source>
        <dbReference type="Proteomes" id="UP001174694"/>
    </source>
</evidence>
<accession>A0AA38SD84</accession>
<reference evidence="2" key="1">
    <citation type="submission" date="2022-07" db="EMBL/GenBank/DDBJ databases">
        <title>Fungi with potential for degradation of polypropylene.</title>
        <authorList>
            <person name="Gostincar C."/>
        </authorList>
    </citation>
    <scope>NUCLEOTIDE SEQUENCE</scope>
    <source>
        <strain evidence="2">EXF-13308</strain>
    </source>
</reference>
<dbReference type="Pfam" id="PF01979">
    <property type="entry name" value="Amidohydro_1"/>
    <property type="match status" value="1"/>
</dbReference>
<dbReference type="InterPro" id="IPR051781">
    <property type="entry name" value="Metallo-dep_Hydrolase"/>
</dbReference>
<organism evidence="2 3">
    <name type="scientific">Pleurostoma richardsiae</name>
    <dbReference type="NCBI Taxonomy" id="41990"/>
    <lineage>
        <taxon>Eukaryota</taxon>
        <taxon>Fungi</taxon>
        <taxon>Dikarya</taxon>
        <taxon>Ascomycota</taxon>
        <taxon>Pezizomycotina</taxon>
        <taxon>Sordariomycetes</taxon>
        <taxon>Sordariomycetidae</taxon>
        <taxon>Calosphaeriales</taxon>
        <taxon>Pleurostomataceae</taxon>
        <taxon>Pleurostoma</taxon>
    </lineage>
</organism>
<dbReference type="SUPFAM" id="SSF51338">
    <property type="entry name" value="Composite domain of metallo-dependent hydrolases"/>
    <property type="match status" value="2"/>
</dbReference>
<dbReference type="PANTHER" id="PTHR43135:SF3">
    <property type="entry name" value="ALPHA-D-RIBOSE 1-METHYLPHOSPHONATE 5-TRIPHOSPHATE DIPHOSPHATASE"/>
    <property type="match status" value="1"/>
</dbReference>
<keyword evidence="3" id="KW-1185">Reference proteome</keyword>
<gene>
    <name evidence="2" type="ORF">NKR23_g1016</name>
</gene>
<dbReference type="PANTHER" id="PTHR43135">
    <property type="entry name" value="ALPHA-D-RIBOSE 1-METHYLPHOSPHONATE 5-TRIPHOSPHATE DIPHOSPHATASE"/>
    <property type="match status" value="1"/>
</dbReference>
<dbReference type="CDD" id="cd01299">
    <property type="entry name" value="Met_dep_hydrolase_A"/>
    <property type="match status" value="1"/>
</dbReference>
<evidence type="ECO:0000313" key="2">
    <source>
        <dbReference type="EMBL" id="KAJ9156312.1"/>
    </source>
</evidence>
<dbReference type="EMBL" id="JANBVO010000002">
    <property type="protein sequence ID" value="KAJ9156312.1"/>
    <property type="molecule type" value="Genomic_DNA"/>
</dbReference>
<dbReference type="InterPro" id="IPR011059">
    <property type="entry name" value="Metal-dep_hydrolase_composite"/>
</dbReference>
<dbReference type="Proteomes" id="UP001174694">
    <property type="component" value="Unassembled WGS sequence"/>
</dbReference>
<dbReference type="InterPro" id="IPR006680">
    <property type="entry name" value="Amidohydro-rel"/>
</dbReference>
<dbReference type="Gene3D" id="2.30.40.10">
    <property type="entry name" value="Urease, subunit C, domain 1"/>
    <property type="match status" value="1"/>
</dbReference>
<dbReference type="AlphaFoldDB" id="A0AA38SD84"/>
<dbReference type="SUPFAM" id="SSF51556">
    <property type="entry name" value="Metallo-dependent hydrolases"/>
    <property type="match status" value="1"/>
</dbReference>
<name>A0AA38SD84_9PEZI</name>
<sequence>MSTAIRAARVLPNSRAEFIQDGVVVVDSDRITKVGAWADLKDSHGAAAVKELGDATLMPGLFDCHMHLQQDPSGIATSVHTDLSDEDILALMAKHASKLLDAGVTTARDLGAKRMNAIVTREKIAKGEIPGPRVQCANAPLTVPGGHCAAMGGVCEGVEGVRAEVRKRASEGANLIKVMSTGGFMTAGSHPSQARFTPEEMSAIKDEALKFGLPVTTHATGTQGIDRAADANFDSIEHCAWINPDGKAVFDPVVAQKLVDKNIAVCPTMNTACISQCYFCPWDSRDAIVDNLRKMRAAGVRLVAGTDAGIGLCRFERYADGLTVLADAGYTPREIVAAATEDAAELCGLGKETGRLEPGLAADLAAFAGNPLEDIANYLQPRFVMALGREHKLTPIEPLGNIKEQADLTFKLLRQGAGLPV</sequence>
<dbReference type="InterPro" id="IPR032466">
    <property type="entry name" value="Metal_Hydrolase"/>
</dbReference>
<protein>
    <submittedName>
        <fullName evidence="2">Amidohydrolase</fullName>
    </submittedName>
</protein>
<dbReference type="InterPro" id="IPR057744">
    <property type="entry name" value="OTAase-like"/>
</dbReference>
<proteinExistence type="predicted"/>
<comment type="caution">
    <text evidence="2">The sequence shown here is derived from an EMBL/GenBank/DDBJ whole genome shotgun (WGS) entry which is preliminary data.</text>
</comment>
<feature type="domain" description="Amidohydrolase-related" evidence="1">
    <location>
        <begin position="56"/>
        <end position="380"/>
    </location>
</feature>
<evidence type="ECO:0000259" key="1">
    <source>
        <dbReference type="Pfam" id="PF01979"/>
    </source>
</evidence>
<dbReference type="GO" id="GO:0016810">
    <property type="term" value="F:hydrolase activity, acting on carbon-nitrogen (but not peptide) bonds"/>
    <property type="evidence" value="ECO:0007669"/>
    <property type="project" value="InterPro"/>
</dbReference>